<organism evidence="2 3">
    <name type="scientific">Hepatospora eriocheir</name>
    <dbReference type="NCBI Taxonomy" id="1081669"/>
    <lineage>
        <taxon>Eukaryota</taxon>
        <taxon>Fungi</taxon>
        <taxon>Fungi incertae sedis</taxon>
        <taxon>Microsporidia</taxon>
        <taxon>Hepatosporidae</taxon>
        <taxon>Hepatospora</taxon>
    </lineage>
</organism>
<dbReference type="InterPro" id="IPR031523">
    <property type="entry name" value="Acetyltransf_15"/>
</dbReference>
<dbReference type="Pfam" id="PF17013">
    <property type="entry name" value="Acetyltransf_15"/>
    <property type="match status" value="1"/>
</dbReference>
<feature type="domain" description="N-acetyltransferase" evidence="1">
    <location>
        <begin position="27"/>
        <end position="182"/>
    </location>
</feature>
<reference evidence="2 3" key="1">
    <citation type="journal article" date="2017" name="Environ. Microbiol.">
        <title>Decay of the glycolytic pathway and adaptation to intranuclear parasitism within Enterocytozoonidae microsporidia.</title>
        <authorList>
            <person name="Wiredu Boakye D."/>
            <person name="Jaroenlak P."/>
            <person name="Prachumwat A."/>
            <person name="Williams T.A."/>
            <person name="Bateman K.S."/>
            <person name="Itsathitphaisarn O."/>
            <person name="Sritunyalucksana K."/>
            <person name="Paszkiewicz K.H."/>
            <person name="Moore K.A."/>
            <person name="Stentiford G.D."/>
            <person name="Williams B.A."/>
        </authorList>
    </citation>
    <scope>NUCLEOTIDE SEQUENCE [LARGE SCALE GENOMIC DNA]</scope>
    <source>
        <strain evidence="3">canceri</strain>
    </source>
</reference>
<proteinExistence type="predicted"/>
<gene>
    <name evidence="2" type="ORF">A0H76_2757</name>
</gene>
<dbReference type="VEuPathDB" id="MicrosporidiaDB:A0H76_2757"/>
<evidence type="ECO:0000313" key="2">
    <source>
        <dbReference type="EMBL" id="ORD99885.1"/>
    </source>
</evidence>
<evidence type="ECO:0000259" key="1">
    <source>
        <dbReference type="PROSITE" id="PS51186"/>
    </source>
</evidence>
<dbReference type="Gene3D" id="3.40.630.30">
    <property type="match status" value="1"/>
</dbReference>
<protein>
    <recommendedName>
        <fullName evidence="1">N-acetyltransferase domain-containing protein</fullName>
    </recommendedName>
</protein>
<dbReference type="SUPFAM" id="SSF55729">
    <property type="entry name" value="Acyl-CoA N-acyltransferases (Nat)"/>
    <property type="match status" value="1"/>
</dbReference>
<sequence length="236" mass="27782">MFYSILLTLIYSQSILNELRYVVLDSSKYPIKSTKQLSKHYKEVKNLFPGFNATFSLTKASKLDHFMILHKNQLVAFLVVDKLKGLINKKTTVDVFGYFLVCVTPKYQNMGLSKKLMKFSVDYYKKNYKDGYLALHISPKDESMALAAKVYYQMGFTKFTWCKYSFRDYLNNLDFYFDNFIDFYQTFEKKDSKIKGGYLCSFIKITDFLSKKIKAPKNSLKEGERIKKLMTERLIN</sequence>
<accession>A0A1X0QJK9</accession>
<dbReference type="PROSITE" id="PS51186">
    <property type="entry name" value="GNAT"/>
    <property type="match status" value="1"/>
</dbReference>
<name>A0A1X0QJK9_9MICR</name>
<dbReference type="EMBL" id="LTAI01000095">
    <property type="protein sequence ID" value="ORD99885.1"/>
    <property type="molecule type" value="Genomic_DNA"/>
</dbReference>
<dbReference type="Proteomes" id="UP000192501">
    <property type="component" value="Unassembled WGS sequence"/>
</dbReference>
<dbReference type="GO" id="GO:0016747">
    <property type="term" value="F:acyltransferase activity, transferring groups other than amino-acyl groups"/>
    <property type="evidence" value="ECO:0007669"/>
    <property type="project" value="InterPro"/>
</dbReference>
<dbReference type="AlphaFoldDB" id="A0A1X0QJK9"/>
<dbReference type="VEuPathDB" id="MicrosporidiaDB:HERIO_1405"/>
<dbReference type="InterPro" id="IPR000182">
    <property type="entry name" value="GNAT_dom"/>
</dbReference>
<dbReference type="InterPro" id="IPR016181">
    <property type="entry name" value="Acyl_CoA_acyltransferase"/>
</dbReference>
<comment type="caution">
    <text evidence="2">The sequence shown here is derived from an EMBL/GenBank/DDBJ whole genome shotgun (WGS) entry which is preliminary data.</text>
</comment>
<evidence type="ECO:0000313" key="3">
    <source>
        <dbReference type="Proteomes" id="UP000192501"/>
    </source>
</evidence>
<dbReference type="CDD" id="cd04301">
    <property type="entry name" value="NAT_SF"/>
    <property type="match status" value="1"/>
</dbReference>